<dbReference type="InterPro" id="IPR029058">
    <property type="entry name" value="AB_hydrolase_fold"/>
</dbReference>
<evidence type="ECO:0000256" key="2">
    <source>
        <dbReference type="SAM" id="MobiDB-lite"/>
    </source>
</evidence>
<dbReference type="Gene3D" id="3.40.50.1820">
    <property type="entry name" value="alpha/beta hydrolase"/>
    <property type="match status" value="1"/>
</dbReference>
<dbReference type="GO" id="GO:0016020">
    <property type="term" value="C:membrane"/>
    <property type="evidence" value="ECO:0007669"/>
    <property type="project" value="TreeGrafter"/>
</dbReference>
<sequence>MPSDPRRVPPLERRSSLALVSAVLTLVLARAPASRADYAPIHGIRMYYEVRGKGPVLVLLHGGGGSGLQFEKQIPALETRHRLVIPDMCAQGRSTDRPGPLTYHAMAEDVIALMDDLGVRRFDVLGWSDGGNTGLDLAIHHRERLRHLVTFGANFSPQSRPSPCTTKRRSPRSSTCGRRNRISPSRSWARSARRR</sequence>
<comment type="caution">
    <text evidence="4">The sequence shown here is derived from an EMBL/GenBank/DDBJ whole genome shotgun (WGS) entry which is preliminary data.</text>
</comment>
<dbReference type="InterPro" id="IPR000073">
    <property type="entry name" value="AB_hydrolase_1"/>
</dbReference>
<feature type="region of interest" description="Disordered" evidence="2">
    <location>
        <begin position="156"/>
        <end position="195"/>
    </location>
</feature>
<dbReference type="InterPro" id="IPR050266">
    <property type="entry name" value="AB_hydrolase_sf"/>
</dbReference>
<name>A0A538UAF0_UNCEI</name>
<feature type="compositionally biased region" description="Polar residues" evidence="2">
    <location>
        <begin position="156"/>
        <end position="165"/>
    </location>
</feature>
<protein>
    <submittedName>
        <fullName evidence="4">Alpha/beta fold hydrolase</fullName>
    </submittedName>
</protein>
<proteinExistence type="predicted"/>
<dbReference type="AlphaFoldDB" id="A0A538UAF0"/>
<evidence type="ECO:0000256" key="1">
    <source>
        <dbReference type="ARBA" id="ARBA00022801"/>
    </source>
</evidence>
<feature type="compositionally biased region" description="Low complexity" evidence="2">
    <location>
        <begin position="182"/>
        <end position="195"/>
    </location>
</feature>
<dbReference type="SUPFAM" id="SSF53474">
    <property type="entry name" value="alpha/beta-Hydrolases"/>
    <property type="match status" value="1"/>
</dbReference>
<dbReference type="Pfam" id="PF00561">
    <property type="entry name" value="Abhydrolase_1"/>
    <property type="match status" value="1"/>
</dbReference>
<dbReference type="PANTHER" id="PTHR43798:SF31">
    <property type="entry name" value="AB HYDROLASE SUPERFAMILY PROTEIN YCLE"/>
    <property type="match status" value="1"/>
</dbReference>
<reference evidence="4 5" key="1">
    <citation type="journal article" date="2019" name="Nat. Microbiol.">
        <title>Mediterranean grassland soil C-N compound turnover is dependent on rainfall and depth, and is mediated by genomically divergent microorganisms.</title>
        <authorList>
            <person name="Diamond S."/>
            <person name="Andeer P.F."/>
            <person name="Li Z."/>
            <person name="Crits-Christoph A."/>
            <person name="Burstein D."/>
            <person name="Anantharaman K."/>
            <person name="Lane K.R."/>
            <person name="Thomas B.C."/>
            <person name="Pan C."/>
            <person name="Northen T.R."/>
            <person name="Banfield J.F."/>
        </authorList>
    </citation>
    <scope>NUCLEOTIDE SEQUENCE [LARGE SCALE GENOMIC DNA]</scope>
    <source>
        <strain evidence="4">WS_10</strain>
    </source>
</reference>
<dbReference type="PANTHER" id="PTHR43798">
    <property type="entry name" value="MONOACYLGLYCEROL LIPASE"/>
    <property type="match status" value="1"/>
</dbReference>
<keyword evidence="1 4" id="KW-0378">Hydrolase</keyword>
<dbReference type="Proteomes" id="UP000319836">
    <property type="component" value="Unassembled WGS sequence"/>
</dbReference>
<evidence type="ECO:0000313" key="5">
    <source>
        <dbReference type="Proteomes" id="UP000319836"/>
    </source>
</evidence>
<evidence type="ECO:0000313" key="4">
    <source>
        <dbReference type="EMBL" id="TMQ72878.1"/>
    </source>
</evidence>
<gene>
    <name evidence="4" type="ORF">E6K80_01595</name>
</gene>
<evidence type="ECO:0000259" key="3">
    <source>
        <dbReference type="Pfam" id="PF00561"/>
    </source>
</evidence>
<organism evidence="4 5">
    <name type="scientific">Eiseniibacteriota bacterium</name>
    <dbReference type="NCBI Taxonomy" id="2212470"/>
    <lineage>
        <taxon>Bacteria</taxon>
        <taxon>Candidatus Eiseniibacteriota</taxon>
    </lineage>
</organism>
<dbReference type="EMBL" id="VBPA01000034">
    <property type="protein sequence ID" value="TMQ72878.1"/>
    <property type="molecule type" value="Genomic_DNA"/>
</dbReference>
<accession>A0A538UAF0</accession>
<dbReference type="GO" id="GO:0016787">
    <property type="term" value="F:hydrolase activity"/>
    <property type="evidence" value="ECO:0007669"/>
    <property type="project" value="UniProtKB-KW"/>
</dbReference>
<feature type="domain" description="AB hydrolase-1" evidence="3">
    <location>
        <begin position="55"/>
        <end position="155"/>
    </location>
</feature>